<keyword evidence="1" id="KW-0472">Membrane</keyword>
<name>A0A5J4SEJ4_9ZZZZ</name>
<protein>
    <recommendedName>
        <fullName evidence="3">Transmembrane protein</fullName>
    </recommendedName>
</protein>
<feature type="transmembrane region" description="Helical" evidence="1">
    <location>
        <begin position="15"/>
        <end position="35"/>
    </location>
</feature>
<dbReference type="AlphaFoldDB" id="A0A5J4SEJ4"/>
<organism evidence="2">
    <name type="scientific">termite gut metagenome</name>
    <dbReference type="NCBI Taxonomy" id="433724"/>
    <lineage>
        <taxon>unclassified sequences</taxon>
        <taxon>metagenomes</taxon>
        <taxon>organismal metagenomes</taxon>
    </lineage>
</organism>
<feature type="transmembrane region" description="Helical" evidence="1">
    <location>
        <begin position="259"/>
        <end position="277"/>
    </location>
</feature>
<keyword evidence="1" id="KW-1133">Transmembrane helix</keyword>
<feature type="transmembrane region" description="Helical" evidence="1">
    <location>
        <begin position="59"/>
        <end position="76"/>
    </location>
</feature>
<accession>A0A5J4SEJ4</accession>
<comment type="caution">
    <text evidence="2">The sequence shown here is derived from an EMBL/GenBank/DDBJ whole genome shotgun (WGS) entry which is preliminary data.</text>
</comment>
<dbReference type="EMBL" id="SNRY01000224">
    <property type="protein sequence ID" value="KAA6344308.1"/>
    <property type="molecule type" value="Genomic_DNA"/>
</dbReference>
<evidence type="ECO:0008006" key="3">
    <source>
        <dbReference type="Google" id="ProtNLM"/>
    </source>
</evidence>
<feature type="transmembrane region" description="Helical" evidence="1">
    <location>
        <begin position="283"/>
        <end position="303"/>
    </location>
</feature>
<reference evidence="2" key="1">
    <citation type="submission" date="2019-03" db="EMBL/GenBank/DDBJ databases">
        <title>Single cell metagenomics reveals metabolic interactions within the superorganism composed of flagellate Streblomastix strix and complex community of Bacteroidetes bacteria on its surface.</title>
        <authorList>
            <person name="Treitli S.C."/>
            <person name="Kolisko M."/>
            <person name="Husnik F."/>
            <person name="Keeling P."/>
            <person name="Hampl V."/>
        </authorList>
    </citation>
    <scope>NUCLEOTIDE SEQUENCE</scope>
    <source>
        <strain evidence="2">STM</strain>
    </source>
</reference>
<feature type="transmembrane region" description="Helical" evidence="1">
    <location>
        <begin position="96"/>
        <end position="128"/>
    </location>
</feature>
<feature type="transmembrane region" description="Helical" evidence="1">
    <location>
        <begin position="229"/>
        <end position="247"/>
    </location>
</feature>
<sequence length="334" mass="38741">MTFQQIQKAITTSQYTLPIAIVISIVFWSVSLVLLPDFPEKEVSYSIWSKIREYCSPSWLNKAICLILYFIMGYYLSAFNNQYSLTQRRVTLSASLFFLFLSAWPGSYILCAGDVATFAFLLSIYYLFESYQQHKSSGYLFHSALFTGIGSVFYPQLTYFIPVLIVGAYSFRSLNIRSFFALLIGWSVPYWFLFGYAFPAQNMNLFYQPFIELVNFQSVRFDYFQTWELITLGYIFCLCIISAVHSYITSFRDKIRTRLYLRFFILLTACIFLFIFLQPAQYVNLLPLLLVGTSILVGHLYVLSNNETAAGFFLISMIVSLSLFSFNTWMLLSK</sequence>
<gene>
    <name evidence="2" type="ORF">EZS27_008044</name>
</gene>
<feature type="transmembrane region" description="Helical" evidence="1">
    <location>
        <begin position="179"/>
        <end position="198"/>
    </location>
</feature>
<evidence type="ECO:0000256" key="1">
    <source>
        <dbReference type="SAM" id="Phobius"/>
    </source>
</evidence>
<feature type="transmembrane region" description="Helical" evidence="1">
    <location>
        <begin position="140"/>
        <end position="167"/>
    </location>
</feature>
<proteinExistence type="predicted"/>
<feature type="transmembrane region" description="Helical" evidence="1">
    <location>
        <begin position="310"/>
        <end position="332"/>
    </location>
</feature>
<evidence type="ECO:0000313" key="2">
    <source>
        <dbReference type="EMBL" id="KAA6344308.1"/>
    </source>
</evidence>
<keyword evidence="1" id="KW-0812">Transmembrane</keyword>